<evidence type="ECO:0000313" key="3">
    <source>
        <dbReference type="Proteomes" id="UP001501407"/>
    </source>
</evidence>
<dbReference type="Proteomes" id="UP001501407">
    <property type="component" value="Unassembled WGS sequence"/>
</dbReference>
<name>A0ABP9MR89_9MICO</name>
<feature type="transmembrane region" description="Helical" evidence="1">
    <location>
        <begin position="167"/>
        <end position="192"/>
    </location>
</feature>
<proteinExistence type="predicted"/>
<sequence length="195" mass="20620">MNPSSNFVESLQDLIVQVPDLIQLLIVAAVAMVPFLEGELASTLGVWAGVNPVIAFAVAAAGNFLSVFVVVMFGSRARDAIFARRARAKAPVASGGAILVDEQPDSEAAERARSESGRVESKGSQRFRRFLVRFGVPGASLLGPLALPTQFTSAMLVASGVSRRWVLLWQGIAIIIWTGVTTLVATGVLALIETT</sequence>
<feature type="transmembrane region" description="Helical" evidence="1">
    <location>
        <begin position="53"/>
        <end position="75"/>
    </location>
</feature>
<gene>
    <name evidence="2" type="ORF">GCM10025760_37650</name>
</gene>
<feature type="transmembrane region" description="Helical" evidence="1">
    <location>
        <begin position="21"/>
        <end position="47"/>
    </location>
</feature>
<feature type="transmembrane region" description="Helical" evidence="1">
    <location>
        <begin position="130"/>
        <end position="147"/>
    </location>
</feature>
<keyword evidence="1" id="KW-0472">Membrane</keyword>
<keyword evidence="1" id="KW-1133">Transmembrane helix</keyword>
<comment type="caution">
    <text evidence="2">The sequence shown here is derived from an EMBL/GenBank/DDBJ whole genome shotgun (WGS) entry which is preliminary data.</text>
</comment>
<evidence type="ECO:0000256" key="1">
    <source>
        <dbReference type="SAM" id="Phobius"/>
    </source>
</evidence>
<protein>
    <recommendedName>
        <fullName evidence="4">Small multidrug efflux protein</fullName>
    </recommendedName>
</protein>
<reference evidence="3" key="1">
    <citation type="journal article" date="2019" name="Int. J. Syst. Evol. Microbiol.">
        <title>The Global Catalogue of Microorganisms (GCM) 10K type strain sequencing project: providing services to taxonomists for standard genome sequencing and annotation.</title>
        <authorList>
            <consortium name="The Broad Institute Genomics Platform"/>
            <consortium name="The Broad Institute Genome Sequencing Center for Infectious Disease"/>
            <person name="Wu L."/>
            <person name="Ma J."/>
        </authorList>
    </citation>
    <scope>NUCLEOTIDE SEQUENCE [LARGE SCALE GENOMIC DNA]</scope>
    <source>
        <strain evidence="3">JCM 18959</strain>
    </source>
</reference>
<keyword evidence="1" id="KW-0812">Transmembrane</keyword>
<evidence type="ECO:0008006" key="4">
    <source>
        <dbReference type="Google" id="ProtNLM"/>
    </source>
</evidence>
<dbReference type="RefSeq" id="WP_194415100.1">
    <property type="nucleotide sequence ID" value="NZ_BAABKZ010000005.1"/>
</dbReference>
<keyword evidence="3" id="KW-1185">Reference proteome</keyword>
<accession>A0ABP9MR89</accession>
<dbReference type="EMBL" id="BAABKZ010000005">
    <property type="protein sequence ID" value="GAA5100387.1"/>
    <property type="molecule type" value="Genomic_DNA"/>
</dbReference>
<organism evidence="2 3">
    <name type="scientific">Microbacterium yannicii</name>
    <dbReference type="NCBI Taxonomy" id="671622"/>
    <lineage>
        <taxon>Bacteria</taxon>
        <taxon>Bacillati</taxon>
        <taxon>Actinomycetota</taxon>
        <taxon>Actinomycetes</taxon>
        <taxon>Micrococcales</taxon>
        <taxon>Microbacteriaceae</taxon>
        <taxon>Microbacterium</taxon>
    </lineage>
</organism>
<evidence type="ECO:0000313" key="2">
    <source>
        <dbReference type="EMBL" id="GAA5100387.1"/>
    </source>
</evidence>